<proteinExistence type="predicted"/>
<accession>A0A437R0F9</accession>
<comment type="caution">
    <text evidence="1">The sequence shown here is derived from an EMBL/GenBank/DDBJ whole genome shotgun (WGS) entry which is preliminary data.</text>
</comment>
<evidence type="ECO:0000313" key="1">
    <source>
        <dbReference type="EMBL" id="RVU40256.1"/>
    </source>
</evidence>
<gene>
    <name evidence="1" type="ORF">EOE67_06585</name>
</gene>
<keyword evidence="2" id="KW-1185">Reference proteome</keyword>
<protein>
    <recommendedName>
        <fullName evidence="3">GRAM domain-containing protein</fullName>
    </recommendedName>
</protein>
<sequence length="108" mass="11833">MISSLSEQQIQKKVLATVQQGAAHCDGYLSVSATELHFAPFNQAYGLGPYHLKRHDISKVDLASGKGGGFIPLLSEAICITMADSREYQFILAEPERWLELLQPATAD</sequence>
<dbReference type="EMBL" id="SACS01000005">
    <property type="protein sequence ID" value="RVU40256.1"/>
    <property type="molecule type" value="Genomic_DNA"/>
</dbReference>
<dbReference type="RefSeq" id="WP_127698243.1">
    <property type="nucleotide sequence ID" value="NZ_SACS01000005.1"/>
</dbReference>
<dbReference type="OrthoDB" id="5890662at2"/>
<organism evidence="1 2">
    <name type="scientific">Rheinheimera riviphila</name>
    <dbReference type="NCBI Taxonomy" id="1834037"/>
    <lineage>
        <taxon>Bacteria</taxon>
        <taxon>Pseudomonadati</taxon>
        <taxon>Pseudomonadota</taxon>
        <taxon>Gammaproteobacteria</taxon>
        <taxon>Chromatiales</taxon>
        <taxon>Chromatiaceae</taxon>
        <taxon>Rheinheimera</taxon>
    </lineage>
</organism>
<evidence type="ECO:0008006" key="3">
    <source>
        <dbReference type="Google" id="ProtNLM"/>
    </source>
</evidence>
<evidence type="ECO:0000313" key="2">
    <source>
        <dbReference type="Proteomes" id="UP000283077"/>
    </source>
</evidence>
<dbReference type="Proteomes" id="UP000283077">
    <property type="component" value="Unassembled WGS sequence"/>
</dbReference>
<reference evidence="1 2" key="1">
    <citation type="submission" date="2019-01" db="EMBL/GenBank/DDBJ databases">
        <authorList>
            <person name="Chen W.-M."/>
        </authorList>
    </citation>
    <scope>NUCLEOTIDE SEQUENCE [LARGE SCALE GENOMIC DNA]</scope>
    <source>
        <strain evidence="1 2">KYPC3</strain>
    </source>
</reference>
<dbReference type="AlphaFoldDB" id="A0A437R0F9"/>
<name>A0A437R0F9_9GAMM</name>